<evidence type="ECO:0000256" key="1">
    <source>
        <dbReference type="ARBA" id="ARBA00004651"/>
    </source>
</evidence>
<keyword evidence="7 9" id="KW-1133">Transmembrane helix</keyword>
<evidence type="ECO:0000256" key="6">
    <source>
        <dbReference type="ARBA" id="ARBA00022840"/>
    </source>
</evidence>
<dbReference type="InterPro" id="IPR039421">
    <property type="entry name" value="Type_1_exporter"/>
</dbReference>
<keyword evidence="5" id="KW-0547">Nucleotide-binding</keyword>
<accession>A0A372IJG8</accession>
<dbReference type="Pfam" id="PF00005">
    <property type="entry name" value="ABC_tran"/>
    <property type="match status" value="1"/>
</dbReference>
<dbReference type="InterPro" id="IPR027417">
    <property type="entry name" value="P-loop_NTPase"/>
</dbReference>
<dbReference type="RefSeq" id="WP_117303423.1">
    <property type="nucleotide sequence ID" value="NZ_QVQT02000008.1"/>
</dbReference>
<keyword evidence="6 12" id="KW-0067">ATP-binding</keyword>
<dbReference type="OrthoDB" id="9762778at2"/>
<dbReference type="SUPFAM" id="SSF90123">
    <property type="entry name" value="ABC transporter transmembrane region"/>
    <property type="match status" value="1"/>
</dbReference>
<dbReference type="EMBL" id="QVQT01000008">
    <property type="protein sequence ID" value="RFU15005.1"/>
    <property type="molecule type" value="Genomic_DNA"/>
</dbReference>
<evidence type="ECO:0000256" key="2">
    <source>
        <dbReference type="ARBA" id="ARBA00022448"/>
    </source>
</evidence>
<proteinExistence type="predicted"/>
<keyword evidence="13" id="KW-1185">Reference proteome</keyword>
<dbReference type="Pfam" id="PF00664">
    <property type="entry name" value="ABC_membrane"/>
    <property type="match status" value="1"/>
</dbReference>
<dbReference type="InterPro" id="IPR036640">
    <property type="entry name" value="ABC1_TM_sf"/>
</dbReference>
<organism evidence="12 13">
    <name type="scientific">Paracidobacterium acidisoli</name>
    <dbReference type="NCBI Taxonomy" id="2303751"/>
    <lineage>
        <taxon>Bacteria</taxon>
        <taxon>Pseudomonadati</taxon>
        <taxon>Acidobacteriota</taxon>
        <taxon>Terriglobia</taxon>
        <taxon>Terriglobales</taxon>
        <taxon>Acidobacteriaceae</taxon>
        <taxon>Paracidobacterium</taxon>
    </lineage>
</organism>
<dbReference type="SMART" id="SM00382">
    <property type="entry name" value="AAA"/>
    <property type="match status" value="1"/>
</dbReference>
<dbReference type="Gene3D" id="3.40.50.300">
    <property type="entry name" value="P-loop containing nucleotide triphosphate hydrolases"/>
    <property type="match status" value="1"/>
</dbReference>
<evidence type="ECO:0000259" key="11">
    <source>
        <dbReference type="PROSITE" id="PS50929"/>
    </source>
</evidence>
<dbReference type="Proteomes" id="UP000264702">
    <property type="component" value="Unassembled WGS sequence"/>
</dbReference>
<keyword evidence="8 9" id="KW-0472">Membrane</keyword>
<evidence type="ECO:0000256" key="9">
    <source>
        <dbReference type="SAM" id="Phobius"/>
    </source>
</evidence>
<feature type="transmembrane region" description="Helical" evidence="9">
    <location>
        <begin position="47"/>
        <end position="70"/>
    </location>
</feature>
<dbReference type="SUPFAM" id="SSF52540">
    <property type="entry name" value="P-loop containing nucleoside triphosphate hydrolases"/>
    <property type="match status" value="1"/>
</dbReference>
<dbReference type="InterPro" id="IPR017871">
    <property type="entry name" value="ABC_transporter-like_CS"/>
</dbReference>
<evidence type="ECO:0000256" key="5">
    <source>
        <dbReference type="ARBA" id="ARBA00022741"/>
    </source>
</evidence>
<dbReference type="PROSITE" id="PS50893">
    <property type="entry name" value="ABC_TRANSPORTER_2"/>
    <property type="match status" value="1"/>
</dbReference>
<gene>
    <name evidence="12" type="ORF">D0Y96_19575</name>
</gene>
<comment type="caution">
    <text evidence="12">The sequence shown here is derived from an EMBL/GenBank/DDBJ whole genome shotgun (WGS) entry which is preliminary data.</text>
</comment>
<keyword evidence="4 9" id="KW-0812">Transmembrane</keyword>
<dbReference type="FunFam" id="3.40.50.300:FF:000299">
    <property type="entry name" value="ABC transporter ATP-binding protein/permease"/>
    <property type="match status" value="1"/>
</dbReference>
<evidence type="ECO:0000313" key="13">
    <source>
        <dbReference type="Proteomes" id="UP000264702"/>
    </source>
</evidence>
<evidence type="ECO:0000256" key="3">
    <source>
        <dbReference type="ARBA" id="ARBA00022475"/>
    </source>
</evidence>
<dbReference type="PANTHER" id="PTHR43394:SF1">
    <property type="entry name" value="ATP-BINDING CASSETTE SUB-FAMILY B MEMBER 10, MITOCHONDRIAL"/>
    <property type="match status" value="1"/>
</dbReference>
<dbReference type="GO" id="GO:0015421">
    <property type="term" value="F:ABC-type oligopeptide transporter activity"/>
    <property type="evidence" value="ECO:0007669"/>
    <property type="project" value="TreeGrafter"/>
</dbReference>
<dbReference type="InterPro" id="IPR003439">
    <property type="entry name" value="ABC_transporter-like_ATP-bd"/>
</dbReference>
<evidence type="ECO:0000259" key="10">
    <source>
        <dbReference type="PROSITE" id="PS50893"/>
    </source>
</evidence>
<feature type="transmembrane region" description="Helical" evidence="9">
    <location>
        <begin position="226"/>
        <end position="249"/>
    </location>
</feature>
<keyword evidence="3" id="KW-1003">Cell membrane</keyword>
<evidence type="ECO:0000313" key="12">
    <source>
        <dbReference type="EMBL" id="RFU15005.1"/>
    </source>
</evidence>
<feature type="domain" description="ABC transporter" evidence="10">
    <location>
        <begin position="324"/>
        <end position="558"/>
    </location>
</feature>
<dbReference type="InterPro" id="IPR011527">
    <property type="entry name" value="ABC1_TM_dom"/>
</dbReference>
<comment type="subcellular location">
    <subcellularLocation>
        <location evidence="1">Cell membrane</location>
        <topology evidence="1">Multi-pass membrane protein</topology>
    </subcellularLocation>
</comment>
<feature type="domain" description="ABC transmembrane type-1" evidence="11">
    <location>
        <begin position="9"/>
        <end position="290"/>
    </location>
</feature>
<feature type="transmembrane region" description="Helical" evidence="9">
    <location>
        <begin position="149"/>
        <end position="167"/>
    </location>
</feature>
<dbReference type="PROSITE" id="PS00211">
    <property type="entry name" value="ABC_TRANSPORTER_1"/>
    <property type="match status" value="1"/>
</dbReference>
<name>A0A372IJG8_9BACT</name>
<dbReference type="InterPro" id="IPR003593">
    <property type="entry name" value="AAA+_ATPase"/>
</dbReference>
<feature type="transmembrane region" description="Helical" evidence="9">
    <location>
        <begin position="123"/>
        <end position="143"/>
    </location>
</feature>
<keyword evidence="2" id="KW-0813">Transport</keyword>
<dbReference type="Gene3D" id="1.20.1560.10">
    <property type="entry name" value="ABC transporter type 1, transmembrane domain"/>
    <property type="match status" value="1"/>
</dbReference>
<protein>
    <submittedName>
        <fullName evidence="12">ABC transporter ATP-binding protein</fullName>
    </submittedName>
</protein>
<sequence>MPYWRLLCAVLLLGLLSTALSLVQPWFSRVLIDNALLHHNMKALEEIALMMIVVTVFSTLVSIASSYLYIRFSAQSLFDMRLEVYRHLQRLSPQFFARRRLGDIVSRLNNDVGEVQRVCSDTLLSVLSNILFLAGSVTIMLWLNWRLCLASLALLPVGGLALRHFQARLTQRTRTMRECSAGLGSFLIESLMGIRLVIASANEHREAENFERHNTSFIEALLRMQFLSFLAAAAPGMVLTVSTAMVFLYGGRLVIENQLTIGSLVAFMAYHLRLLSPVQSLMGVYTNLLTGAVSLERVFSLLDIRPEVVEVADAKPLSGIRHDVRFDHVCFGYSKDRQALKDISFRIPAGSLCVMIGASGAGKSTIAELLVRFHDPDEGSVTFDGDDLRELRLEELRRRVALVEQVPFFFHASIRDNIAYGQPDATDEEIRASAAAACIDGFIQSLPDGYSTVIGERGATISVGERQRIALARALLRDPDLLIMDEPTSALDVQSEAAVARELARALRGRTALLITHRMALVEIADMVIVVDEGRIVEAGNPERLLTGARRSAMFPVAAGEPA</sequence>
<evidence type="ECO:0000256" key="4">
    <source>
        <dbReference type="ARBA" id="ARBA00022692"/>
    </source>
</evidence>
<dbReference type="GO" id="GO:0016887">
    <property type="term" value="F:ATP hydrolysis activity"/>
    <property type="evidence" value="ECO:0007669"/>
    <property type="project" value="InterPro"/>
</dbReference>
<dbReference type="GO" id="GO:0005886">
    <property type="term" value="C:plasma membrane"/>
    <property type="evidence" value="ECO:0007669"/>
    <property type="project" value="UniProtKB-SubCell"/>
</dbReference>
<dbReference type="GO" id="GO:0005524">
    <property type="term" value="F:ATP binding"/>
    <property type="evidence" value="ECO:0007669"/>
    <property type="project" value="UniProtKB-KW"/>
</dbReference>
<dbReference type="PROSITE" id="PS50929">
    <property type="entry name" value="ABC_TM1F"/>
    <property type="match status" value="1"/>
</dbReference>
<dbReference type="PANTHER" id="PTHR43394">
    <property type="entry name" value="ATP-DEPENDENT PERMEASE MDL1, MITOCHONDRIAL"/>
    <property type="match status" value="1"/>
</dbReference>
<evidence type="ECO:0000256" key="8">
    <source>
        <dbReference type="ARBA" id="ARBA00023136"/>
    </source>
</evidence>
<dbReference type="AlphaFoldDB" id="A0A372IJG8"/>
<evidence type="ECO:0000256" key="7">
    <source>
        <dbReference type="ARBA" id="ARBA00022989"/>
    </source>
</evidence>
<reference evidence="12 13" key="1">
    <citation type="submission" date="2018-08" db="EMBL/GenBank/DDBJ databases">
        <title>Acidipila sp. 4G-K13, an acidobacterium isolated from forest soil.</title>
        <authorList>
            <person name="Gao Z.-H."/>
            <person name="Qiu L.-H."/>
        </authorList>
    </citation>
    <scope>NUCLEOTIDE SEQUENCE [LARGE SCALE GENOMIC DNA]</scope>
    <source>
        <strain evidence="12 13">4G-K13</strain>
    </source>
</reference>
<dbReference type="CDD" id="cd07346">
    <property type="entry name" value="ABC_6TM_exporters"/>
    <property type="match status" value="1"/>
</dbReference>